<dbReference type="Proteomes" id="UP000825701">
    <property type="component" value="Chromosome"/>
</dbReference>
<evidence type="ECO:0000313" key="3">
    <source>
        <dbReference type="Proteomes" id="UP000825701"/>
    </source>
</evidence>
<reference evidence="2" key="1">
    <citation type="submission" date="2021-08" db="EMBL/GenBank/DDBJ databases">
        <authorList>
            <person name="Zhang H."/>
            <person name="Xu M."/>
            <person name="Yu Z."/>
            <person name="Yang L."/>
            <person name="Cai Y."/>
        </authorList>
    </citation>
    <scope>NUCLEOTIDE SEQUENCE</scope>
    <source>
        <strain evidence="2">CHL1</strain>
    </source>
</reference>
<dbReference type="EMBL" id="CP081869">
    <property type="protein sequence ID" value="QZO00818.1"/>
    <property type="molecule type" value="Genomic_DNA"/>
</dbReference>
<feature type="compositionally biased region" description="Polar residues" evidence="1">
    <location>
        <begin position="49"/>
        <end position="64"/>
    </location>
</feature>
<keyword evidence="3" id="KW-1185">Reference proteome</keyword>
<name>A0A9E6R9S5_9HYPH</name>
<proteinExistence type="predicted"/>
<sequence length="64" mass="6822">MGLVLAFQNAPRRASARPAVKRPAEPAKSADILFFTGVRYERYGDASDASAQPSARQDAPTQGS</sequence>
<dbReference type="KEGG" id="cmet:K6K41_03900"/>
<feature type="region of interest" description="Disordered" evidence="1">
    <location>
        <begin position="45"/>
        <end position="64"/>
    </location>
</feature>
<protein>
    <submittedName>
        <fullName evidence="2">Uncharacterized protein</fullName>
    </submittedName>
</protein>
<organism evidence="2 3">
    <name type="scientific">Chenggangzhangella methanolivorans</name>
    <dbReference type="NCBI Taxonomy" id="1437009"/>
    <lineage>
        <taxon>Bacteria</taxon>
        <taxon>Pseudomonadati</taxon>
        <taxon>Pseudomonadota</taxon>
        <taxon>Alphaproteobacteria</taxon>
        <taxon>Hyphomicrobiales</taxon>
        <taxon>Methylopilaceae</taxon>
        <taxon>Chenggangzhangella</taxon>
    </lineage>
</organism>
<gene>
    <name evidence="2" type="ORF">K6K41_03900</name>
</gene>
<dbReference type="AlphaFoldDB" id="A0A9E6R9S5"/>
<dbReference type="RefSeq" id="WP_261404013.1">
    <property type="nucleotide sequence ID" value="NZ_CP081869.1"/>
</dbReference>
<evidence type="ECO:0000313" key="2">
    <source>
        <dbReference type="EMBL" id="QZO00818.1"/>
    </source>
</evidence>
<accession>A0A9E6R9S5</accession>
<evidence type="ECO:0000256" key="1">
    <source>
        <dbReference type="SAM" id="MobiDB-lite"/>
    </source>
</evidence>